<dbReference type="Proteomes" id="UP001211907">
    <property type="component" value="Unassembled WGS sequence"/>
</dbReference>
<dbReference type="InterPro" id="IPR029416">
    <property type="entry name" value="CFAP300"/>
</dbReference>
<reference evidence="7" key="1">
    <citation type="submission" date="2020-05" db="EMBL/GenBank/DDBJ databases">
        <title>Phylogenomic resolution of chytrid fungi.</title>
        <authorList>
            <person name="Stajich J.E."/>
            <person name="Amses K."/>
            <person name="Simmons R."/>
            <person name="Seto K."/>
            <person name="Myers J."/>
            <person name="Bonds A."/>
            <person name="Quandt C.A."/>
            <person name="Barry K."/>
            <person name="Liu P."/>
            <person name="Grigoriev I."/>
            <person name="Longcore J.E."/>
            <person name="James T.Y."/>
        </authorList>
    </citation>
    <scope>NUCLEOTIDE SEQUENCE</scope>
    <source>
        <strain evidence="7">JEL0513</strain>
    </source>
</reference>
<evidence type="ECO:0000313" key="8">
    <source>
        <dbReference type="Proteomes" id="UP001211907"/>
    </source>
</evidence>
<keyword evidence="5" id="KW-0206">Cytoskeleton</keyword>
<comment type="similarity">
    <text evidence="2">Belongs to the CFAP300 family.</text>
</comment>
<comment type="caution">
    <text evidence="7">The sequence shown here is derived from an EMBL/GenBank/DDBJ whole genome shotgun (WGS) entry which is preliminary data.</text>
</comment>
<protein>
    <recommendedName>
        <fullName evidence="3">Cilia- and flagella-associated protein 300</fullName>
    </recommendedName>
</protein>
<evidence type="ECO:0000313" key="7">
    <source>
        <dbReference type="EMBL" id="KAJ3114440.1"/>
    </source>
</evidence>
<accession>A0AAD5SYI0</accession>
<name>A0AAD5SYI0_9FUNG</name>
<evidence type="ECO:0000256" key="1">
    <source>
        <dbReference type="ARBA" id="ARBA00004430"/>
    </source>
</evidence>
<comment type="subcellular location">
    <subcellularLocation>
        <location evidence="1">Cytoplasm</location>
        <location evidence="1">Cytoskeleton</location>
        <location evidence="1">Cilium axoneme</location>
    </subcellularLocation>
</comment>
<keyword evidence="6" id="KW-0966">Cell projection</keyword>
<evidence type="ECO:0000256" key="5">
    <source>
        <dbReference type="ARBA" id="ARBA00023212"/>
    </source>
</evidence>
<sequence>MSSKQTKLTNPESASGVTLEPPYLISNSSITAVVDASNTPAAAAAENGIVTFRAAADTKFKFVWMEKAKLEGFSDKDVQASLFKWGMQDHMYIKRFGFDRDLHAYDDVNSFLLDFFNDGEVNSHLKAMGTKDRWCTLGRVTRIEKEETLHTVTSLAFFDRLTTIAGVVRHDGSIKKCLDEYHDSFVVGDELRALLLMPENEHYDTYSEADRQEFVFHLFKALCLGGRLCQYEDEIEPYLTATKKLYKDLISVTKQNGVLRVSSLVYKILKVDSSVSPLFPKQHPQNFCYLSIDPNKRHVNVFYHACDTYYS</sequence>
<dbReference type="EMBL" id="JADGJH010001366">
    <property type="protein sequence ID" value="KAJ3114440.1"/>
    <property type="molecule type" value="Genomic_DNA"/>
</dbReference>
<dbReference type="Pfam" id="PF14926">
    <property type="entry name" value="CFAP300"/>
    <property type="match status" value="1"/>
</dbReference>
<evidence type="ECO:0000256" key="6">
    <source>
        <dbReference type="ARBA" id="ARBA00023273"/>
    </source>
</evidence>
<dbReference type="PANTHER" id="PTHR31078">
    <property type="entry name" value="CILIA- AND FLAGELLA-ASSOCIATED PROTEIN 300"/>
    <property type="match status" value="1"/>
</dbReference>
<keyword evidence="4" id="KW-0963">Cytoplasm</keyword>
<evidence type="ECO:0000256" key="2">
    <source>
        <dbReference type="ARBA" id="ARBA00009205"/>
    </source>
</evidence>
<dbReference type="AlphaFoldDB" id="A0AAD5SYI0"/>
<evidence type="ECO:0000256" key="4">
    <source>
        <dbReference type="ARBA" id="ARBA00022490"/>
    </source>
</evidence>
<dbReference type="GO" id="GO:0005930">
    <property type="term" value="C:axoneme"/>
    <property type="evidence" value="ECO:0007669"/>
    <property type="project" value="UniProtKB-SubCell"/>
</dbReference>
<evidence type="ECO:0000256" key="3">
    <source>
        <dbReference type="ARBA" id="ARBA00022174"/>
    </source>
</evidence>
<proteinExistence type="inferred from homology"/>
<organism evidence="7 8">
    <name type="scientific">Physocladia obscura</name>
    <dbReference type="NCBI Taxonomy" id="109957"/>
    <lineage>
        <taxon>Eukaryota</taxon>
        <taxon>Fungi</taxon>
        <taxon>Fungi incertae sedis</taxon>
        <taxon>Chytridiomycota</taxon>
        <taxon>Chytridiomycota incertae sedis</taxon>
        <taxon>Chytridiomycetes</taxon>
        <taxon>Chytridiales</taxon>
        <taxon>Chytriomycetaceae</taxon>
        <taxon>Physocladia</taxon>
    </lineage>
</organism>
<keyword evidence="8" id="KW-1185">Reference proteome</keyword>
<gene>
    <name evidence="7" type="ORF">HK100_001660</name>
</gene>
<dbReference type="PANTHER" id="PTHR31078:SF1">
    <property type="entry name" value="CILIA- AND FLAGELLA-ASSOCIATED PROTEIN 300"/>
    <property type="match status" value="1"/>
</dbReference>